<evidence type="ECO:0000256" key="4">
    <source>
        <dbReference type="ARBA" id="ARBA00022801"/>
    </source>
</evidence>
<reference evidence="9 10" key="1">
    <citation type="submission" date="2019-08" db="EMBL/GenBank/DDBJ databases">
        <title>The draft genome of Lelliottia nimipressuralis strain CICC 24156.</title>
        <authorList>
            <person name="Wu W."/>
            <person name="Feng Y."/>
            <person name="Zong Z."/>
        </authorList>
    </citation>
    <scope>NUCLEOTIDE SEQUENCE [LARGE SCALE GENOMIC DNA]</scope>
    <source>
        <strain evidence="9 10">CICC 24156</strain>
    </source>
</reference>
<protein>
    <recommendedName>
        <fullName evidence="8">Abasic site processing protein</fullName>
        <ecNumber evidence="8">3.4.-.-</ecNumber>
    </recommendedName>
</protein>
<comment type="similarity">
    <text evidence="1 8">Belongs to the SOS response-associated peptidase family.</text>
</comment>
<dbReference type="EC" id="3.4.-.-" evidence="8"/>
<evidence type="ECO:0000313" key="9">
    <source>
        <dbReference type="EMBL" id="TYT29221.1"/>
    </source>
</evidence>
<evidence type="ECO:0000256" key="7">
    <source>
        <dbReference type="ARBA" id="ARBA00023239"/>
    </source>
</evidence>
<sequence length="138" mass="15820">MFRPLWEHGRAIVFSDGWFEWVQQNGVNQPFFIHRKDGYPLLLAAIRKRPFENGNDQEGFLIVTAAADEGLLNIHDRRPLVFSPNTARKWLRENTAGKEAEDIAREGSLSSEDFTWHPVSLAVGNPKHQSRELIEPLT</sequence>
<dbReference type="Gene3D" id="3.90.1680.10">
    <property type="entry name" value="SOS response associated peptidase-like"/>
    <property type="match status" value="1"/>
</dbReference>
<evidence type="ECO:0000313" key="10">
    <source>
        <dbReference type="Proteomes" id="UP000323910"/>
    </source>
</evidence>
<keyword evidence="2 8" id="KW-0645">Protease</keyword>
<dbReference type="Pfam" id="PF02586">
    <property type="entry name" value="SRAP"/>
    <property type="match status" value="1"/>
</dbReference>
<comment type="caution">
    <text evidence="9">The sequence shown here is derived from an EMBL/GenBank/DDBJ whole genome shotgun (WGS) entry which is preliminary data.</text>
</comment>
<evidence type="ECO:0000256" key="6">
    <source>
        <dbReference type="ARBA" id="ARBA00023125"/>
    </source>
</evidence>
<evidence type="ECO:0000256" key="3">
    <source>
        <dbReference type="ARBA" id="ARBA00022763"/>
    </source>
</evidence>
<keyword evidence="6" id="KW-0238">DNA-binding</keyword>
<keyword evidence="5" id="KW-0190">Covalent protein-DNA linkage</keyword>
<evidence type="ECO:0000256" key="2">
    <source>
        <dbReference type="ARBA" id="ARBA00022670"/>
    </source>
</evidence>
<keyword evidence="4 8" id="KW-0378">Hydrolase</keyword>
<dbReference type="InterPro" id="IPR003738">
    <property type="entry name" value="SRAP"/>
</dbReference>
<dbReference type="PANTHER" id="PTHR13604:SF0">
    <property type="entry name" value="ABASIC SITE PROCESSING PROTEIN HMCES"/>
    <property type="match status" value="1"/>
</dbReference>
<keyword evidence="3" id="KW-0227">DNA damage</keyword>
<evidence type="ECO:0000256" key="1">
    <source>
        <dbReference type="ARBA" id="ARBA00008136"/>
    </source>
</evidence>
<dbReference type="PANTHER" id="PTHR13604">
    <property type="entry name" value="DC12-RELATED"/>
    <property type="match status" value="1"/>
</dbReference>
<accession>A0ABY3NY07</accession>
<dbReference type="EMBL" id="VTFR01000014">
    <property type="protein sequence ID" value="TYT29221.1"/>
    <property type="molecule type" value="Genomic_DNA"/>
</dbReference>
<evidence type="ECO:0000256" key="8">
    <source>
        <dbReference type="RuleBase" id="RU364100"/>
    </source>
</evidence>
<dbReference type="SUPFAM" id="SSF143081">
    <property type="entry name" value="BB1717-like"/>
    <property type="match status" value="1"/>
</dbReference>
<keyword evidence="10" id="KW-1185">Reference proteome</keyword>
<dbReference type="InterPro" id="IPR036590">
    <property type="entry name" value="SRAP-like"/>
</dbReference>
<keyword evidence="7" id="KW-0456">Lyase</keyword>
<dbReference type="Proteomes" id="UP000323910">
    <property type="component" value="Unassembled WGS sequence"/>
</dbReference>
<evidence type="ECO:0000256" key="5">
    <source>
        <dbReference type="ARBA" id="ARBA00023124"/>
    </source>
</evidence>
<name>A0ABY3NY07_9ENTR</name>
<organism evidence="9 10">
    <name type="scientific">Lelliottia nimipressuralis</name>
    <dbReference type="NCBI Taxonomy" id="69220"/>
    <lineage>
        <taxon>Bacteria</taxon>
        <taxon>Pseudomonadati</taxon>
        <taxon>Pseudomonadota</taxon>
        <taxon>Gammaproteobacteria</taxon>
        <taxon>Enterobacterales</taxon>
        <taxon>Enterobacteriaceae</taxon>
        <taxon>Lelliottia</taxon>
    </lineage>
</organism>
<gene>
    <name evidence="9" type="ORF">FZO59_20705</name>
</gene>
<proteinExistence type="inferred from homology"/>